<name>A0ACC2TXG8_9FUNG</name>
<keyword evidence="2" id="KW-1185">Reference proteome</keyword>
<dbReference type="EMBL" id="QTSX02001869">
    <property type="protein sequence ID" value="KAJ9079185.1"/>
    <property type="molecule type" value="Genomic_DNA"/>
</dbReference>
<reference evidence="1" key="1">
    <citation type="submission" date="2022-04" db="EMBL/GenBank/DDBJ databases">
        <title>Genome of the entomopathogenic fungus Entomophthora muscae.</title>
        <authorList>
            <person name="Elya C."/>
            <person name="Lovett B.R."/>
            <person name="Lee E."/>
            <person name="Macias A.M."/>
            <person name="Hajek A.E."/>
            <person name="De Bivort B.L."/>
            <person name="Kasson M.T."/>
            <person name="De Fine Licht H.H."/>
            <person name="Stajich J.E."/>
        </authorList>
    </citation>
    <scope>NUCLEOTIDE SEQUENCE</scope>
    <source>
        <strain evidence="1">Berkeley</strain>
    </source>
</reference>
<organism evidence="1 2">
    <name type="scientific">Entomophthora muscae</name>
    <dbReference type="NCBI Taxonomy" id="34485"/>
    <lineage>
        <taxon>Eukaryota</taxon>
        <taxon>Fungi</taxon>
        <taxon>Fungi incertae sedis</taxon>
        <taxon>Zoopagomycota</taxon>
        <taxon>Entomophthoromycotina</taxon>
        <taxon>Entomophthoromycetes</taxon>
        <taxon>Entomophthorales</taxon>
        <taxon>Entomophthoraceae</taxon>
        <taxon>Entomophthora</taxon>
    </lineage>
</organism>
<protein>
    <submittedName>
        <fullName evidence="1">Uncharacterized protein</fullName>
    </submittedName>
</protein>
<accession>A0ACC2TXG8</accession>
<evidence type="ECO:0000313" key="1">
    <source>
        <dbReference type="EMBL" id="KAJ9079185.1"/>
    </source>
</evidence>
<proteinExistence type="predicted"/>
<dbReference type="Proteomes" id="UP001165960">
    <property type="component" value="Unassembled WGS sequence"/>
</dbReference>
<comment type="caution">
    <text evidence="1">The sequence shown here is derived from an EMBL/GenBank/DDBJ whole genome shotgun (WGS) entry which is preliminary data.</text>
</comment>
<evidence type="ECO:0000313" key="2">
    <source>
        <dbReference type="Proteomes" id="UP001165960"/>
    </source>
</evidence>
<gene>
    <name evidence="1" type="ORF">DSO57_1038076</name>
</gene>
<sequence>MDTQSTSLLPTSPFYYLNHDSTSSPPSSPLQELFPPLLDQSRMKKALLALLASCLSCRPHPLTRSQVDSISHYIVESDYALSLILQIVLEDLIQTTSPLEHSFLMYTFAAAASFYEAKGSCAPCPPQAVEHYAQAIELMSHIHTPCMHLNIMDIVLKNILAMAQAYL</sequence>